<protein>
    <submittedName>
        <fullName evidence="1">Uncharacterized protein</fullName>
    </submittedName>
</protein>
<name>A0A0E9VD63_ANGAN</name>
<proteinExistence type="predicted"/>
<sequence length="50" mass="5676">MHLQDSSAVQFKRVKYFPPSCLTDIQGRHTRSEMSGAFGLEIFIVGKYVV</sequence>
<dbReference type="AlphaFoldDB" id="A0A0E9VD63"/>
<organism evidence="1">
    <name type="scientific">Anguilla anguilla</name>
    <name type="common">European freshwater eel</name>
    <name type="synonym">Muraena anguilla</name>
    <dbReference type="NCBI Taxonomy" id="7936"/>
    <lineage>
        <taxon>Eukaryota</taxon>
        <taxon>Metazoa</taxon>
        <taxon>Chordata</taxon>
        <taxon>Craniata</taxon>
        <taxon>Vertebrata</taxon>
        <taxon>Euteleostomi</taxon>
        <taxon>Actinopterygii</taxon>
        <taxon>Neopterygii</taxon>
        <taxon>Teleostei</taxon>
        <taxon>Anguilliformes</taxon>
        <taxon>Anguillidae</taxon>
        <taxon>Anguilla</taxon>
    </lineage>
</organism>
<evidence type="ECO:0000313" key="1">
    <source>
        <dbReference type="EMBL" id="JAH75153.1"/>
    </source>
</evidence>
<reference evidence="1" key="1">
    <citation type="submission" date="2014-11" db="EMBL/GenBank/DDBJ databases">
        <authorList>
            <person name="Amaro Gonzalez C."/>
        </authorList>
    </citation>
    <scope>NUCLEOTIDE SEQUENCE</scope>
</reference>
<dbReference type="EMBL" id="GBXM01033424">
    <property type="protein sequence ID" value="JAH75153.1"/>
    <property type="molecule type" value="Transcribed_RNA"/>
</dbReference>
<accession>A0A0E9VD63</accession>
<reference evidence="1" key="2">
    <citation type="journal article" date="2015" name="Fish Shellfish Immunol.">
        <title>Early steps in the European eel (Anguilla anguilla)-Vibrio vulnificus interaction in the gills: Role of the RtxA13 toxin.</title>
        <authorList>
            <person name="Callol A."/>
            <person name="Pajuelo D."/>
            <person name="Ebbesson L."/>
            <person name="Teles M."/>
            <person name="MacKenzie S."/>
            <person name="Amaro C."/>
        </authorList>
    </citation>
    <scope>NUCLEOTIDE SEQUENCE</scope>
</reference>